<sequence length="106" mass="12770">MKNSRTTENYLKKNLKKQHRTSDIYLKQIEYQLGIESYLRSLSLLFSMMEIMKHMERLEKLMRLAEHLNWIEKNPTLSCIINKKHPKIDGTEKLLPVYYKQKANQT</sequence>
<organism evidence="2 3">
    <name type="scientific">Autumnicola musiva</name>
    <dbReference type="NCBI Taxonomy" id="3075589"/>
    <lineage>
        <taxon>Bacteria</taxon>
        <taxon>Pseudomonadati</taxon>
        <taxon>Bacteroidota</taxon>
        <taxon>Flavobacteriia</taxon>
        <taxon>Flavobacteriales</taxon>
        <taxon>Flavobacteriaceae</taxon>
        <taxon>Autumnicola</taxon>
    </lineage>
</organism>
<reference evidence="2 3" key="1">
    <citation type="submission" date="2023-09" db="EMBL/GenBank/DDBJ databases">
        <authorList>
            <person name="Rey-Velasco X."/>
        </authorList>
    </citation>
    <scope>NUCLEOTIDE SEQUENCE [LARGE SCALE GENOMIC DNA]</scope>
    <source>
        <strain evidence="2 3">F117</strain>
    </source>
</reference>
<comment type="caution">
    <text evidence="2">The sequence shown here is derived from an EMBL/GenBank/DDBJ whole genome shotgun (WGS) entry which is preliminary data.</text>
</comment>
<gene>
    <name evidence="2" type="ORF">RM539_18970</name>
</gene>
<keyword evidence="3" id="KW-1185">Reference proteome</keyword>
<evidence type="ECO:0000313" key="3">
    <source>
        <dbReference type="Proteomes" id="UP001262582"/>
    </source>
</evidence>
<feature type="domain" description="Phage integrase SAM-like" evidence="1">
    <location>
        <begin position="2"/>
        <end position="75"/>
    </location>
</feature>
<evidence type="ECO:0000259" key="1">
    <source>
        <dbReference type="Pfam" id="PF13102"/>
    </source>
</evidence>
<name>A0ABU3DBB7_9FLAO</name>
<proteinExistence type="predicted"/>
<evidence type="ECO:0000313" key="2">
    <source>
        <dbReference type="EMBL" id="MDT0678664.1"/>
    </source>
</evidence>
<dbReference type="InterPro" id="IPR025269">
    <property type="entry name" value="SAM-like_dom"/>
</dbReference>
<dbReference type="Pfam" id="PF13102">
    <property type="entry name" value="Phage_int_SAM_5"/>
    <property type="match status" value="1"/>
</dbReference>
<protein>
    <recommendedName>
        <fullName evidence="1">Phage integrase SAM-like domain-containing protein</fullName>
    </recommendedName>
</protein>
<dbReference type="EMBL" id="JAVRHK010000029">
    <property type="protein sequence ID" value="MDT0678664.1"/>
    <property type="molecule type" value="Genomic_DNA"/>
</dbReference>
<dbReference type="Proteomes" id="UP001262582">
    <property type="component" value="Unassembled WGS sequence"/>
</dbReference>
<accession>A0ABU3DBB7</accession>